<dbReference type="Gene3D" id="1.25.40.20">
    <property type="entry name" value="Ankyrin repeat-containing domain"/>
    <property type="match status" value="1"/>
</dbReference>
<dbReference type="PROSITE" id="PS50297">
    <property type="entry name" value="ANK_REP_REGION"/>
    <property type="match status" value="1"/>
</dbReference>
<dbReference type="PROSITE" id="PS51154">
    <property type="entry name" value="MACRO"/>
    <property type="match status" value="1"/>
</dbReference>
<protein>
    <recommendedName>
        <fullName evidence="3">Macro domain-containing protein</fullName>
    </recommendedName>
</protein>
<feature type="region of interest" description="Disordered" evidence="2">
    <location>
        <begin position="447"/>
        <end position="468"/>
    </location>
</feature>
<dbReference type="InterPro" id="IPR036770">
    <property type="entry name" value="Ankyrin_rpt-contain_sf"/>
</dbReference>
<accession>A0A2J8A4T0</accession>
<comment type="caution">
    <text evidence="4">The sequence shown here is derived from an EMBL/GenBank/DDBJ whole genome shotgun (WGS) entry which is preliminary data.</text>
</comment>
<feature type="domain" description="Macro" evidence="3">
    <location>
        <begin position="1"/>
        <end position="191"/>
    </location>
</feature>
<dbReference type="Proteomes" id="UP000236333">
    <property type="component" value="Unassembled WGS sequence"/>
</dbReference>
<dbReference type="InterPro" id="IPR002589">
    <property type="entry name" value="Macro_dom"/>
</dbReference>
<dbReference type="Pfam" id="PF12796">
    <property type="entry name" value="Ank_2"/>
    <property type="match status" value="1"/>
</dbReference>
<evidence type="ECO:0000313" key="4">
    <source>
        <dbReference type="EMBL" id="PNH07516.1"/>
    </source>
</evidence>
<dbReference type="AlphaFoldDB" id="A0A2J8A4T0"/>
<dbReference type="EMBL" id="PGGS01000176">
    <property type="protein sequence ID" value="PNH07516.1"/>
    <property type="molecule type" value="Genomic_DNA"/>
</dbReference>
<evidence type="ECO:0000256" key="1">
    <source>
        <dbReference type="PROSITE-ProRule" id="PRU00023"/>
    </source>
</evidence>
<feature type="repeat" description="ANK" evidence="1">
    <location>
        <begin position="367"/>
        <end position="399"/>
    </location>
</feature>
<name>A0A2J8A4T0_9CHLO</name>
<proteinExistence type="predicted"/>
<evidence type="ECO:0000256" key="2">
    <source>
        <dbReference type="SAM" id="MobiDB-lite"/>
    </source>
</evidence>
<evidence type="ECO:0000259" key="3">
    <source>
        <dbReference type="PROSITE" id="PS51154"/>
    </source>
</evidence>
<dbReference type="SMART" id="SM00248">
    <property type="entry name" value="ANK"/>
    <property type="match status" value="2"/>
</dbReference>
<dbReference type="PANTHER" id="PTHR11106:SF27">
    <property type="entry name" value="MACRO DOMAIN-CONTAINING PROTEIN"/>
    <property type="match status" value="1"/>
</dbReference>
<dbReference type="SMART" id="SM00506">
    <property type="entry name" value="A1pp"/>
    <property type="match status" value="1"/>
</dbReference>
<dbReference type="InterPro" id="IPR002110">
    <property type="entry name" value="Ankyrin_rpt"/>
</dbReference>
<keyword evidence="5" id="KW-1185">Reference proteome</keyword>
<feature type="compositionally biased region" description="Basic and acidic residues" evidence="2">
    <location>
        <begin position="447"/>
        <end position="458"/>
    </location>
</feature>
<dbReference type="SUPFAM" id="SSF52949">
    <property type="entry name" value="Macro domain-like"/>
    <property type="match status" value="1"/>
</dbReference>
<dbReference type="SUPFAM" id="SSF48403">
    <property type="entry name" value="Ankyrin repeat"/>
    <property type="match status" value="1"/>
</dbReference>
<organism evidence="4 5">
    <name type="scientific">Tetrabaena socialis</name>
    <dbReference type="NCBI Taxonomy" id="47790"/>
    <lineage>
        <taxon>Eukaryota</taxon>
        <taxon>Viridiplantae</taxon>
        <taxon>Chlorophyta</taxon>
        <taxon>core chlorophytes</taxon>
        <taxon>Chlorophyceae</taxon>
        <taxon>CS clade</taxon>
        <taxon>Chlamydomonadales</taxon>
        <taxon>Tetrabaenaceae</taxon>
        <taxon>Tetrabaena</taxon>
    </lineage>
</organism>
<dbReference type="Gene3D" id="3.40.220.10">
    <property type="entry name" value="Leucine Aminopeptidase, subunit E, domain 1"/>
    <property type="match status" value="1"/>
</dbReference>
<dbReference type="PANTHER" id="PTHR11106">
    <property type="entry name" value="GANGLIOSIDE INDUCED DIFFERENTIATION ASSOCIATED PROTEIN 2-RELATED"/>
    <property type="match status" value="1"/>
</dbReference>
<sequence>MAASGGPLLFKKEYQLLGNGPRLIICKGSIPDWPKLQNERPDPLTPLAVVNAVIHSRAGPELANELLERPLLRPGIRCPTGEAIETKGYNFNVDFIIHTCGPNYGSGERSRCKDDLTNAYRNSLTKAQQLGVKCVAFPAISTGLQAYPIEDATLVALSVLKDAKAPLEELWVVLFTQADFNTATGVAASLGLSEYVGPVQPPNTAQQPPLPPRQAPAAPISLAVHLQQQPEEPPHEAGNLNDKAELVRLKGSDGFRRQRAQDPCFRLLHFLAMLGHATLEEALEEARIHSVKLQHFARLARCHLQQPQQQAMDAVKAEDKVWANYGCTPLQLAAACGNLGMVEALLEPFRLHNREVATLINHTDLHIRFSALHGAVSQGQHEVALLLLQLGADPEAEDETRKTAFQVAPSHAVLRELLQLALQPVEGLQMRVTVHLMAEVLEGQRAEAEAATAREHTGEQLPGTPIRPNAEKSVEAMTSSFFRALCINVSRRVT</sequence>
<evidence type="ECO:0000313" key="5">
    <source>
        <dbReference type="Proteomes" id="UP000236333"/>
    </source>
</evidence>
<dbReference type="InterPro" id="IPR043472">
    <property type="entry name" value="Macro_dom-like"/>
</dbReference>
<dbReference type="OrthoDB" id="6133115at2759"/>
<dbReference type="PROSITE" id="PS50088">
    <property type="entry name" value="ANK_REPEAT"/>
    <property type="match status" value="1"/>
</dbReference>
<reference evidence="4 5" key="1">
    <citation type="journal article" date="2017" name="Mol. Biol. Evol.">
        <title>The 4-celled Tetrabaena socialis nuclear genome reveals the essential components for genetic control of cell number at the origin of multicellularity in the volvocine lineage.</title>
        <authorList>
            <person name="Featherston J."/>
            <person name="Arakaki Y."/>
            <person name="Hanschen E.R."/>
            <person name="Ferris P.J."/>
            <person name="Michod R.E."/>
            <person name="Olson B.J.S.C."/>
            <person name="Nozaki H."/>
            <person name="Durand P.M."/>
        </authorList>
    </citation>
    <scope>NUCLEOTIDE SEQUENCE [LARGE SCALE GENOMIC DNA]</scope>
    <source>
        <strain evidence="4 5">NIES-571</strain>
    </source>
</reference>
<dbReference type="Pfam" id="PF01661">
    <property type="entry name" value="Macro"/>
    <property type="match status" value="1"/>
</dbReference>
<gene>
    <name evidence="4" type="ORF">TSOC_006025</name>
</gene>
<keyword evidence="1" id="KW-0040">ANK repeat</keyword>